<evidence type="ECO:0000313" key="1">
    <source>
        <dbReference type="EMBL" id="GAA0778383.1"/>
    </source>
</evidence>
<gene>
    <name evidence="1" type="ORF">GCM10008908_35230</name>
</gene>
<organism evidence="1 2">
    <name type="scientific">Clostridium subterminale</name>
    <dbReference type="NCBI Taxonomy" id="1550"/>
    <lineage>
        <taxon>Bacteria</taxon>
        <taxon>Bacillati</taxon>
        <taxon>Bacillota</taxon>
        <taxon>Clostridia</taxon>
        <taxon>Eubacteriales</taxon>
        <taxon>Clostridiaceae</taxon>
        <taxon>Clostridium</taxon>
    </lineage>
</organism>
<dbReference type="Gene3D" id="1.10.10.10">
    <property type="entry name" value="Winged helix-like DNA-binding domain superfamily/Winged helix DNA-binding domain"/>
    <property type="match status" value="1"/>
</dbReference>
<dbReference type="Pfam" id="PF13730">
    <property type="entry name" value="HTH_36"/>
    <property type="match status" value="1"/>
</dbReference>
<dbReference type="InterPro" id="IPR036388">
    <property type="entry name" value="WH-like_DNA-bd_sf"/>
</dbReference>
<keyword evidence="2" id="KW-1185">Reference proteome</keyword>
<dbReference type="Proteomes" id="UP001501047">
    <property type="component" value="Unassembled WGS sequence"/>
</dbReference>
<accession>A0ABP3W6F7</accession>
<proteinExistence type="predicted"/>
<dbReference type="SUPFAM" id="SSF46785">
    <property type="entry name" value="Winged helix' DNA-binding domain"/>
    <property type="match status" value="1"/>
</dbReference>
<evidence type="ECO:0008006" key="3">
    <source>
        <dbReference type="Google" id="ProtNLM"/>
    </source>
</evidence>
<dbReference type="InterPro" id="IPR036390">
    <property type="entry name" value="WH_DNA-bd_sf"/>
</dbReference>
<protein>
    <recommendedName>
        <fullName evidence="3">Helix-turn-helix domain-containing protein</fullName>
    </recommendedName>
</protein>
<evidence type="ECO:0000313" key="2">
    <source>
        <dbReference type="Proteomes" id="UP001501047"/>
    </source>
</evidence>
<reference evidence="2" key="1">
    <citation type="journal article" date="2019" name="Int. J. Syst. Evol. Microbiol.">
        <title>The Global Catalogue of Microorganisms (GCM) 10K type strain sequencing project: providing services to taxonomists for standard genome sequencing and annotation.</title>
        <authorList>
            <consortium name="The Broad Institute Genomics Platform"/>
            <consortium name="The Broad Institute Genome Sequencing Center for Infectious Disease"/>
            <person name="Wu L."/>
            <person name="Ma J."/>
        </authorList>
    </citation>
    <scope>NUCLEOTIDE SEQUENCE [LARGE SCALE GENOMIC DNA]</scope>
    <source>
        <strain evidence="2">JCM 1417</strain>
    </source>
</reference>
<dbReference type="RefSeq" id="WP_343827848.1">
    <property type="nucleotide sequence ID" value="NZ_BAAACI010000008.1"/>
</dbReference>
<comment type="caution">
    <text evidence="1">The sequence shown here is derived from an EMBL/GenBank/DDBJ whole genome shotgun (WGS) entry which is preliminary data.</text>
</comment>
<name>A0ABP3W6F7_CLOSU</name>
<sequence length="88" mass="9925">MNDELVKYKLVGTLKTTIAGKLIYGLLCEIADSDGKVQVPIKKISYTLSIGENTVRKNLHRLEEKGYINIRKTYHDDGGRAANIYIIK</sequence>
<dbReference type="EMBL" id="BAAACI010000008">
    <property type="protein sequence ID" value="GAA0778383.1"/>
    <property type="molecule type" value="Genomic_DNA"/>
</dbReference>